<proteinExistence type="predicted"/>
<feature type="region of interest" description="Disordered" evidence="3">
    <location>
        <begin position="1"/>
        <end position="76"/>
    </location>
</feature>
<dbReference type="RefSeq" id="WP_086744772.1">
    <property type="nucleotide sequence ID" value="NZ_MWPV01000004.1"/>
</dbReference>
<organism evidence="4 5">
    <name type="scientific">Pseudoalteromonas ulvae</name>
    <dbReference type="NCBI Taxonomy" id="107327"/>
    <lineage>
        <taxon>Bacteria</taxon>
        <taxon>Pseudomonadati</taxon>
        <taxon>Pseudomonadota</taxon>
        <taxon>Gammaproteobacteria</taxon>
        <taxon>Alteromonadales</taxon>
        <taxon>Pseudoalteromonadaceae</taxon>
        <taxon>Pseudoalteromonas</taxon>
    </lineage>
</organism>
<evidence type="ECO:0000313" key="4">
    <source>
        <dbReference type="EMBL" id="OUL57314.1"/>
    </source>
</evidence>
<dbReference type="Proteomes" id="UP000194841">
    <property type="component" value="Unassembled WGS sequence"/>
</dbReference>
<dbReference type="EMBL" id="MWPV01000004">
    <property type="protein sequence ID" value="OUL57314.1"/>
    <property type="molecule type" value="Genomic_DNA"/>
</dbReference>
<protein>
    <submittedName>
        <fullName evidence="4">GTPase-activating protein</fullName>
    </submittedName>
</protein>
<gene>
    <name evidence="4" type="ORF">B1199_14205</name>
</gene>
<keyword evidence="5" id="KW-1185">Reference proteome</keyword>
<feature type="compositionally biased region" description="Basic and acidic residues" evidence="3">
    <location>
        <begin position="17"/>
        <end position="33"/>
    </location>
</feature>
<evidence type="ECO:0000256" key="3">
    <source>
        <dbReference type="SAM" id="MobiDB-lite"/>
    </source>
</evidence>
<evidence type="ECO:0000256" key="2">
    <source>
        <dbReference type="ARBA" id="ARBA00022517"/>
    </source>
</evidence>
<name>A0A244CNY9_PSEDV</name>
<dbReference type="InterPro" id="IPR007336">
    <property type="entry name" value="YihI"/>
</dbReference>
<evidence type="ECO:0000256" key="1">
    <source>
        <dbReference type="ARBA" id="ARBA00022468"/>
    </source>
</evidence>
<reference evidence="4 5" key="1">
    <citation type="submission" date="2017-02" db="EMBL/GenBank/DDBJ databases">
        <title>Pseudoalteromonas ulvae TC14 Genome.</title>
        <authorList>
            <person name="Molmeret M."/>
        </authorList>
    </citation>
    <scope>NUCLEOTIDE SEQUENCE [LARGE SCALE GENOMIC DNA]</scope>
    <source>
        <strain evidence="4">TC14</strain>
    </source>
</reference>
<dbReference type="GO" id="GO:0005096">
    <property type="term" value="F:GTPase activator activity"/>
    <property type="evidence" value="ECO:0007669"/>
    <property type="project" value="UniProtKB-KW"/>
</dbReference>
<dbReference type="NCBIfam" id="NF003560">
    <property type="entry name" value="PRK05244.1-1"/>
    <property type="match status" value="1"/>
</dbReference>
<accession>A0A244CNY9</accession>
<evidence type="ECO:0000313" key="5">
    <source>
        <dbReference type="Proteomes" id="UP000194841"/>
    </source>
</evidence>
<dbReference type="AlphaFoldDB" id="A0A244CNY9"/>
<dbReference type="OrthoDB" id="5677577at2"/>
<sequence length="189" mass="21316">MSRKKSRKGGSNGPTRLSKDKLKELRALKESRVKAQKGNKAGTRNAVEAKKSQQDDQKNKDHQAGKGSKKPISLVIEPKVVEQEPVLKRHLKPQAELKKAAPLELTPEQELEQLENDQRLLDLIDRHESGELLVGKDAKYFNTKVARHQALCELLGIDDEDDEASGDDLLDQFMSNNLADEWLDEEDDK</sequence>
<comment type="caution">
    <text evidence="4">The sequence shown here is derived from an EMBL/GenBank/DDBJ whole genome shotgun (WGS) entry which is preliminary data.</text>
</comment>
<dbReference type="Pfam" id="PF04220">
    <property type="entry name" value="YihI"/>
    <property type="match status" value="1"/>
</dbReference>
<keyword evidence="1" id="KW-0343">GTPase activation</keyword>
<dbReference type="GO" id="GO:0042254">
    <property type="term" value="P:ribosome biogenesis"/>
    <property type="evidence" value="ECO:0007669"/>
    <property type="project" value="UniProtKB-KW"/>
</dbReference>
<keyword evidence="2" id="KW-0690">Ribosome biogenesis</keyword>
<feature type="compositionally biased region" description="Basic and acidic residues" evidence="3">
    <location>
        <begin position="47"/>
        <end position="64"/>
    </location>
</feature>